<dbReference type="Pfam" id="PF14905">
    <property type="entry name" value="OMP_b-brl_3"/>
    <property type="match status" value="1"/>
</dbReference>
<dbReference type="Gene3D" id="2.60.40.10">
    <property type="entry name" value="Immunoglobulins"/>
    <property type="match status" value="1"/>
</dbReference>
<keyword evidence="4" id="KW-0732">Signal</keyword>
<evidence type="ECO:0000256" key="4">
    <source>
        <dbReference type="SAM" id="SignalP"/>
    </source>
</evidence>
<evidence type="ECO:0000256" key="2">
    <source>
        <dbReference type="ARBA" id="ARBA00023136"/>
    </source>
</evidence>
<gene>
    <name evidence="6" type="ORF">EZL74_04940</name>
</gene>
<evidence type="ECO:0000256" key="3">
    <source>
        <dbReference type="ARBA" id="ARBA00023237"/>
    </source>
</evidence>
<dbReference type="InterPro" id="IPR036942">
    <property type="entry name" value="Beta-barrel_TonB_sf"/>
</dbReference>
<dbReference type="EMBL" id="SJPE01000004">
    <property type="protein sequence ID" value="TBX70093.1"/>
    <property type="molecule type" value="Genomic_DNA"/>
</dbReference>
<dbReference type="InterPro" id="IPR037066">
    <property type="entry name" value="Plug_dom_sf"/>
</dbReference>
<dbReference type="RefSeq" id="WP_131475489.1">
    <property type="nucleotide sequence ID" value="NZ_SJPE01000004.1"/>
</dbReference>
<proteinExistence type="predicted"/>
<dbReference type="InterPro" id="IPR041700">
    <property type="entry name" value="OMP_b-brl_3"/>
</dbReference>
<dbReference type="SUPFAM" id="SSF56935">
    <property type="entry name" value="Porins"/>
    <property type="match status" value="1"/>
</dbReference>
<keyword evidence="3" id="KW-0998">Cell outer membrane</keyword>
<dbReference type="AlphaFoldDB" id="A0A4V2L5B7"/>
<feature type="signal peptide" evidence="4">
    <location>
        <begin position="1"/>
        <end position="21"/>
    </location>
</feature>
<dbReference type="Proteomes" id="UP000293300">
    <property type="component" value="Unassembled WGS sequence"/>
</dbReference>
<dbReference type="OrthoDB" id="8764943at2"/>
<dbReference type="GO" id="GO:0009279">
    <property type="term" value="C:cell outer membrane"/>
    <property type="evidence" value="ECO:0007669"/>
    <property type="project" value="UniProtKB-SubCell"/>
</dbReference>
<dbReference type="Gene3D" id="2.170.130.10">
    <property type="entry name" value="TonB-dependent receptor, plug domain"/>
    <property type="match status" value="1"/>
</dbReference>
<evidence type="ECO:0000256" key="1">
    <source>
        <dbReference type="ARBA" id="ARBA00004442"/>
    </source>
</evidence>
<keyword evidence="2" id="KW-0472">Membrane</keyword>
<name>A0A4V2L5B7_9FLAO</name>
<feature type="domain" description="Outer membrane protein beta-barrel" evidence="5">
    <location>
        <begin position="384"/>
        <end position="791"/>
    </location>
</feature>
<sequence>MNNQIKMLFSVFFLISGITQAQSGLKIKGRVATTSNQPISQLPVTLIVPKTNAVIKIELTDSEGNYVFDNLSENEYQIQIENPSYKGFIGKVIALTIANPEIELPLVLLEASNANQLNEVVITKKKPFVENKIDRTVVNVDAFITAGGGDAMDVLEKSPGISVDQNGTITFKGKSGVQVFIDDKPTYLSGAELEAYLKSLPASTLDKIELMTNPPAKYDAAGGAGIINIVSKRSKAKGFNGNLTSRVGQGKRFQTRQGFNFNYMNNKVRIFGNIGYGENNPMNDLYIFRKFKNDDGSTKSFFHQDSDIRVKVHSVNTKIGMDYYVSEKTTIGVGLSGTLRNVNKNSDVLSDITDANSVLDSSIVAYNRQKEKFKNGGVNLNLRHDIDSLGQRITFDVDYLKYDTATRQKFNNYTYQPDNSLSNQDELKGYLPSDIAIYSFKSDYTLPFKNGSQLETGYKISYTKTDNIADYRDIINGQEIPNYNTSNHFKYDETINAAYINFNTNFKRFNIQTGLRIENTESKGHQLGNVEQTGSKFRKNYTNLFPTIYVQYKLDTIGNNSLVVNYGRRINRPYFQDLNPFVSPLDKFTFYSGNPFLNPSFTDNYELSYRYKSLFSTTLSYGYSKDDINETIEINDGIYYSRPGNIGKSQYFSWNANAQISLTQWWTANAYTEITHSRFKSKLYTEDLETSGTFWNFSMNNSFKFQKGWSAELSGTYQTDVVSSQFVLLSRSNINIGVQKKILNDKGSIKLAVNDLFYSNLNNGIIRNLQNTEANWRNKLDSRFVALTFTYSFGKSFKTKNQYDSNGAESEKNRVKV</sequence>
<dbReference type="InterPro" id="IPR013783">
    <property type="entry name" value="Ig-like_fold"/>
</dbReference>
<comment type="caution">
    <text evidence="6">The sequence shown here is derived from an EMBL/GenBank/DDBJ whole genome shotgun (WGS) entry which is preliminary data.</text>
</comment>
<evidence type="ECO:0000259" key="5">
    <source>
        <dbReference type="Pfam" id="PF14905"/>
    </source>
</evidence>
<evidence type="ECO:0000313" key="7">
    <source>
        <dbReference type="Proteomes" id="UP000293300"/>
    </source>
</evidence>
<organism evidence="6 7">
    <name type="scientific">Flavobacterium silvisoli</name>
    <dbReference type="NCBI Taxonomy" id="2529433"/>
    <lineage>
        <taxon>Bacteria</taxon>
        <taxon>Pseudomonadati</taxon>
        <taxon>Bacteroidota</taxon>
        <taxon>Flavobacteriia</taxon>
        <taxon>Flavobacteriales</taxon>
        <taxon>Flavobacteriaceae</taxon>
        <taxon>Flavobacterium</taxon>
    </lineage>
</organism>
<protein>
    <submittedName>
        <fullName evidence="6">TonB-dependent receptor</fullName>
    </submittedName>
</protein>
<evidence type="ECO:0000313" key="6">
    <source>
        <dbReference type="EMBL" id="TBX70093.1"/>
    </source>
</evidence>
<reference evidence="6 7" key="1">
    <citation type="submission" date="2019-02" db="EMBL/GenBank/DDBJ databases">
        <title>Flavobacterium sp. RD-2-33 isolated from forest soil.</title>
        <authorList>
            <person name="Chaudhary D.K."/>
        </authorList>
    </citation>
    <scope>NUCLEOTIDE SEQUENCE [LARGE SCALE GENOMIC DNA]</scope>
    <source>
        <strain evidence="6 7">RD-2-33</strain>
    </source>
</reference>
<comment type="subcellular location">
    <subcellularLocation>
        <location evidence="1">Cell outer membrane</location>
    </subcellularLocation>
</comment>
<accession>A0A4V2L5B7</accession>
<dbReference type="SUPFAM" id="SSF49478">
    <property type="entry name" value="Cna protein B-type domain"/>
    <property type="match status" value="1"/>
</dbReference>
<dbReference type="Gene3D" id="2.40.170.20">
    <property type="entry name" value="TonB-dependent receptor, beta-barrel domain"/>
    <property type="match status" value="1"/>
</dbReference>
<keyword evidence="6" id="KW-0675">Receptor</keyword>
<keyword evidence="7" id="KW-1185">Reference proteome</keyword>
<feature type="chain" id="PRO_5020210736" evidence="4">
    <location>
        <begin position="22"/>
        <end position="817"/>
    </location>
</feature>